<dbReference type="GO" id="GO:0046872">
    <property type="term" value="F:metal ion binding"/>
    <property type="evidence" value="ECO:0007669"/>
    <property type="project" value="UniProtKB-KW"/>
</dbReference>
<dbReference type="OrthoDB" id="5290969at2759"/>
<dbReference type="PANTHER" id="PTHR33337:SF3">
    <property type="entry name" value="CENP-V_GFA DOMAIN-CONTAINING PROTEIN"/>
    <property type="match status" value="1"/>
</dbReference>
<protein>
    <recommendedName>
        <fullName evidence="6">CENP-V/GFA domain-containing protein</fullName>
    </recommendedName>
</protein>
<dbReference type="GO" id="GO:0016846">
    <property type="term" value="F:carbon-sulfur lyase activity"/>
    <property type="evidence" value="ECO:0007669"/>
    <property type="project" value="InterPro"/>
</dbReference>
<dbReference type="Proteomes" id="UP000799772">
    <property type="component" value="Unassembled WGS sequence"/>
</dbReference>
<evidence type="ECO:0000313" key="7">
    <source>
        <dbReference type="EMBL" id="KAF2103453.1"/>
    </source>
</evidence>
<gene>
    <name evidence="7" type="ORF">NA57DRAFT_63983</name>
</gene>
<comment type="caution">
    <text evidence="7">The sequence shown here is derived from an EMBL/GenBank/DDBJ whole genome shotgun (WGS) entry which is preliminary data.</text>
</comment>
<evidence type="ECO:0000256" key="5">
    <source>
        <dbReference type="SAM" id="MobiDB-lite"/>
    </source>
</evidence>
<evidence type="ECO:0000256" key="2">
    <source>
        <dbReference type="ARBA" id="ARBA00022723"/>
    </source>
</evidence>
<keyword evidence="2" id="KW-0479">Metal-binding</keyword>
<evidence type="ECO:0000313" key="8">
    <source>
        <dbReference type="Proteomes" id="UP000799772"/>
    </source>
</evidence>
<organism evidence="7 8">
    <name type="scientific">Rhizodiscina lignyota</name>
    <dbReference type="NCBI Taxonomy" id="1504668"/>
    <lineage>
        <taxon>Eukaryota</taxon>
        <taxon>Fungi</taxon>
        <taxon>Dikarya</taxon>
        <taxon>Ascomycota</taxon>
        <taxon>Pezizomycotina</taxon>
        <taxon>Dothideomycetes</taxon>
        <taxon>Pleosporomycetidae</taxon>
        <taxon>Aulographales</taxon>
        <taxon>Rhizodiscinaceae</taxon>
        <taxon>Rhizodiscina</taxon>
    </lineage>
</organism>
<evidence type="ECO:0000259" key="6">
    <source>
        <dbReference type="PROSITE" id="PS51891"/>
    </source>
</evidence>
<sequence>MNGSCQCGSVKFTTPTTQPIRLYCCHCLHCQKQSTSAFGTSAIFPAFSLPKDAPVGLWVNKKTDSGKAMNCYFCKNCGSRIMHDRGIGTVSVKGGLLDGLDWNDGIHIWTKRAVVPIPQGAVTHEGQPPSNENKKPLHQANY</sequence>
<dbReference type="Pfam" id="PF04828">
    <property type="entry name" value="GFA"/>
    <property type="match status" value="1"/>
</dbReference>
<dbReference type="SUPFAM" id="SSF51316">
    <property type="entry name" value="Mss4-like"/>
    <property type="match status" value="1"/>
</dbReference>
<accession>A0A9P4MA24</accession>
<keyword evidence="8" id="KW-1185">Reference proteome</keyword>
<dbReference type="EMBL" id="ML978122">
    <property type="protein sequence ID" value="KAF2103453.1"/>
    <property type="molecule type" value="Genomic_DNA"/>
</dbReference>
<dbReference type="Gene3D" id="3.90.1590.10">
    <property type="entry name" value="glutathione-dependent formaldehyde- activating enzyme (gfa)"/>
    <property type="match status" value="1"/>
</dbReference>
<keyword evidence="4" id="KW-0456">Lyase</keyword>
<evidence type="ECO:0000256" key="4">
    <source>
        <dbReference type="ARBA" id="ARBA00023239"/>
    </source>
</evidence>
<reference evidence="7" key="1">
    <citation type="journal article" date="2020" name="Stud. Mycol.">
        <title>101 Dothideomycetes genomes: a test case for predicting lifestyles and emergence of pathogens.</title>
        <authorList>
            <person name="Haridas S."/>
            <person name="Albert R."/>
            <person name="Binder M."/>
            <person name="Bloem J."/>
            <person name="Labutti K."/>
            <person name="Salamov A."/>
            <person name="Andreopoulos B."/>
            <person name="Baker S."/>
            <person name="Barry K."/>
            <person name="Bills G."/>
            <person name="Bluhm B."/>
            <person name="Cannon C."/>
            <person name="Castanera R."/>
            <person name="Culley D."/>
            <person name="Daum C."/>
            <person name="Ezra D."/>
            <person name="Gonzalez J."/>
            <person name="Henrissat B."/>
            <person name="Kuo A."/>
            <person name="Liang C."/>
            <person name="Lipzen A."/>
            <person name="Lutzoni F."/>
            <person name="Magnuson J."/>
            <person name="Mondo S."/>
            <person name="Nolan M."/>
            <person name="Ohm R."/>
            <person name="Pangilinan J."/>
            <person name="Park H.-J."/>
            <person name="Ramirez L."/>
            <person name="Alfaro M."/>
            <person name="Sun H."/>
            <person name="Tritt A."/>
            <person name="Yoshinaga Y."/>
            <person name="Zwiers L.-H."/>
            <person name="Turgeon B."/>
            <person name="Goodwin S."/>
            <person name="Spatafora J."/>
            <person name="Crous P."/>
            <person name="Grigoriev I."/>
        </authorList>
    </citation>
    <scope>NUCLEOTIDE SEQUENCE</scope>
    <source>
        <strain evidence="7">CBS 133067</strain>
    </source>
</reference>
<keyword evidence="3" id="KW-0862">Zinc</keyword>
<dbReference type="AlphaFoldDB" id="A0A9P4MA24"/>
<comment type="similarity">
    <text evidence="1">Belongs to the Gfa family.</text>
</comment>
<proteinExistence type="inferred from homology"/>
<feature type="region of interest" description="Disordered" evidence="5">
    <location>
        <begin position="120"/>
        <end position="142"/>
    </location>
</feature>
<name>A0A9P4MA24_9PEZI</name>
<evidence type="ECO:0000256" key="3">
    <source>
        <dbReference type="ARBA" id="ARBA00022833"/>
    </source>
</evidence>
<dbReference type="PROSITE" id="PS51891">
    <property type="entry name" value="CENP_V_GFA"/>
    <property type="match status" value="1"/>
</dbReference>
<dbReference type="InterPro" id="IPR006913">
    <property type="entry name" value="CENP-V/GFA"/>
</dbReference>
<dbReference type="PANTHER" id="PTHR33337">
    <property type="entry name" value="GFA DOMAIN-CONTAINING PROTEIN"/>
    <property type="match status" value="1"/>
</dbReference>
<feature type="domain" description="CENP-V/GFA" evidence="6">
    <location>
        <begin position="1"/>
        <end position="103"/>
    </location>
</feature>
<evidence type="ECO:0000256" key="1">
    <source>
        <dbReference type="ARBA" id="ARBA00005495"/>
    </source>
</evidence>
<dbReference type="InterPro" id="IPR011057">
    <property type="entry name" value="Mss4-like_sf"/>
</dbReference>